<dbReference type="Proteomes" id="UP000321749">
    <property type="component" value="Unassembled WGS sequence"/>
</dbReference>
<dbReference type="EMBL" id="BJUU01000002">
    <property type="protein sequence ID" value="GEK79246.1"/>
    <property type="molecule type" value="Genomic_DNA"/>
</dbReference>
<sequence length="279" mass="29691">MAESILLGHAPRPTSGSQLEKRIRTLVVAAEPAGIACTSIIDAELDGPDVAHLHLDLTGFQLAGEHDRDRARLEPQGAPVSSESAVLREVRVKADPMHISGAAVRLDAQLMNVPFRWIETDNRELAVELSPPDAEHPLHGSAHVAVPKEQLGKAVLGLAESALLDRGITVSRFDLDVEQSGPQQLRVSFDAKVRKGLLGAHVTGSATAAIDDRMGVTLSGIEVESGNPLIAAMLGAVRGRIARYEGRRIDLASELPPGIRVADVQVEVGDEVTIDARLV</sequence>
<dbReference type="RefSeq" id="WP_146792611.1">
    <property type="nucleotide sequence ID" value="NZ_BJUU01000002.1"/>
</dbReference>
<evidence type="ECO:0000313" key="2">
    <source>
        <dbReference type="Proteomes" id="UP000321749"/>
    </source>
</evidence>
<proteinExistence type="predicted"/>
<accession>A0AA87UQQ3</accession>
<evidence type="ECO:0000313" key="1">
    <source>
        <dbReference type="EMBL" id="GEK79246.1"/>
    </source>
</evidence>
<name>A0AA87UQQ3_9MICO</name>
<gene>
    <name evidence="1" type="ORF">ABA31_05970</name>
</gene>
<organism evidence="1 2">
    <name type="scientific">Agrococcus baldri</name>
    <dbReference type="NCBI Taxonomy" id="153730"/>
    <lineage>
        <taxon>Bacteria</taxon>
        <taxon>Bacillati</taxon>
        <taxon>Actinomycetota</taxon>
        <taxon>Actinomycetes</taxon>
        <taxon>Micrococcales</taxon>
        <taxon>Microbacteriaceae</taxon>
        <taxon>Agrococcus</taxon>
    </lineage>
</organism>
<dbReference type="AlphaFoldDB" id="A0AA87UQQ3"/>
<keyword evidence="2" id="KW-1185">Reference proteome</keyword>
<reference evidence="1 2" key="1">
    <citation type="submission" date="2019-07" db="EMBL/GenBank/DDBJ databases">
        <title>Whole genome shotgun sequence of Agrococcus baldri NBRC 103055.</title>
        <authorList>
            <person name="Hosoyama A."/>
            <person name="Uohara A."/>
            <person name="Ohji S."/>
            <person name="Ichikawa N."/>
        </authorList>
    </citation>
    <scope>NUCLEOTIDE SEQUENCE [LARGE SCALE GENOMIC DNA]</scope>
    <source>
        <strain evidence="1 2">NBRC 103055</strain>
    </source>
</reference>
<comment type="caution">
    <text evidence="1">The sequence shown here is derived from an EMBL/GenBank/DDBJ whole genome shotgun (WGS) entry which is preliminary data.</text>
</comment>
<protein>
    <submittedName>
        <fullName evidence="1">Uncharacterized protein</fullName>
    </submittedName>
</protein>